<dbReference type="EMBL" id="JBGFUD010025278">
    <property type="protein sequence ID" value="MFH4984987.1"/>
    <property type="molecule type" value="Genomic_DNA"/>
</dbReference>
<keyword evidence="3" id="KW-1185">Reference proteome</keyword>
<evidence type="ECO:0000256" key="1">
    <source>
        <dbReference type="SAM" id="Phobius"/>
    </source>
</evidence>
<gene>
    <name evidence="2" type="ORF">AB6A40_011696</name>
</gene>
<evidence type="ECO:0000313" key="2">
    <source>
        <dbReference type="EMBL" id="MFH4984987.1"/>
    </source>
</evidence>
<proteinExistence type="predicted"/>
<feature type="non-terminal residue" evidence="2">
    <location>
        <position position="54"/>
    </location>
</feature>
<dbReference type="AlphaFoldDB" id="A0ABD6F0F6"/>
<keyword evidence="1" id="KW-1133">Transmembrane helix</keyword>
<reference evidence="2 3" key="1">
    <citation type="submission" date="2024-08" db="EMBL/GenBank/DDBJ databases">
        <title>Gnathostoma spinigerum genome.</title>
        <authorList>
            <person name="Gonzalez-Bertolin B."/>
            <person name="Monzon S."/>
            <person name="Zaballos A."/>
            <person name="Jimenez P."/>
            <person name="Dekumyoy P."/>
            <person name="Varona S."/>
            <person name="Cuesta I."/>
            <person name="Sumanam S."/>
            <person name="Adisakwattana P."/>
            <person name="Gasser R.B."/>
            <person name="Hernandez-Gonzalez A."/>
            <person name="Young N.D."/>
            <person name="Perteguer M.J."/>
        </authorList>
    </citation>
    <scope>NUCLEOTIDE SEQUENCE [LARGE SCALE GENOMIC DNA]</scope>
    <source>
        <strain evidence="2">AL3</strain>
        <tissue evidence="2">Liver</tissue>
    </source>
</reference>
<sequence length="54" mass="6034">MYADAPFLTAVAVVFSYAVLIFFGTIADWLRAHGFIKVQGVNELEKQKNFVPLS</sequence>
<name>A0ABD6F0F6_9BILA</name>
<evidence type="ECO:0000313" key="3">
    <source>
        <dbReference type="Proteomes" id="UP001608902"/>
    </source>
</evidence>
<feature type="transmembrane region" description="Helical" evidence="1">
    <location>
        <begin position="6"/>
        <end position="27"/>
    </location>
</feature>
<comment type="caution">
    <text evidence="2">The sequence shown here is derived from an EMBL/GenBank/DDBJ whole genome shotgun (WGS) entry which is preliminary data.</text>
</comment>
<keyword evidence="1" id="KW-0472">Membrane</keyword>
<organism evidence="2 3">
    <name type="scientific">Gnathostoma spinigerum</name>
    <dbReference type="NCBI Taxonomy" id="75299"/>
    <lineage>
        <taxon>Eukaryota</taxon>
        <taxon>Metazoa</taxon>
        <taxon>Ecdysozoa</taxon>
        <taxon>Nematoda</taxon>
        <taxon>Chromadorea</taxon>
        <taxon>Rhabditida</taxon>
        <taxon>Spirurina</taxon>
        <taxon>Gnathostomatomorpha</taxon>
        <taxon>Gnathostomatoidea</taxon>
        <taxon>Gnathostomatidae</taxon>
        <taxon>Gnathostoma</taxon>
    </lineage>
</organism>
<keyword evidence="1" id="KW-0812">Transmembrane</keyword>
<protein>
    <submittedName>
        <fullName evidence="2">Uncharacterized protein</fullName>
    </submittedName>
</protein>
<dbReference type="Proteomes" id="UP001608902">
    <property type="component" value="Unassembled WGS sequence"/>
</dbReference>
<accession>A0ABD6F0F6</accession>